<comment type="similarity">
    <text evidence="4">Belongs to the actin family. ARP1 subfamily.</text>
</comment>
<evidence type="ECO:0008006" key="7">
    <source>
        <dbReference type="Google" id="ProtNLM"/>
    </source>
</evidence>
<gene>
    <name evidence="5" type="ORF">CAS74_005065</name>
</gene>
<dbReference type="InterPro" id="IPR004000">
    <property type="entry name" value="Actin"/>
</dbReference>
<dbReference type="Pfam" id="PF00022">
    <property type="entry name" value="Actin"/>
    <property type="match status" value="1"/>
</dbReference>
<evidence type="ECO:0000256" key="2">
    <source>
        <dbReference type="ARBA" id="ARBA00022490"/>
    </source>
</evidence>
<dbReference type="Gene3D" id="3.90.640.10">
    <property type="entry name" value="Actin, Chain A, domain 4"/>
    <property type="match status" value="1"/>
</dbReference>
<dbReference type="GO" id="GO:0005856">
    <property type="term" value="C:cytoskeleton"/>
    <property type="evidence" value="ECO:0007669"/>
    <property type="project" value="UniProtKB-SubCell"/>
</dbReference>
<comment type="subcellular location">
    <subcellularLocation>
        <location evidence="1">Cytoplasm</location>
        <location evidence="1">Cytoskeleton</location>
    </subcellularLocation>
</comment>
<accession>A0A1Z8JH97</accession>
<dbReference type="PRINTS" id="PR00190">
    <property type="entry name" value="ACTIN"/>
</dbReference>
<dbReference type="AlphaFoldDB" id="A0A1Z8JH97"/>
<dbReference type="PANTHER" id="PTHR11937">
    <property type="entry name" value="ACTIN"/>
    <property type="match status" value="1"/>
</dbReference>
<evidence type="ECO:0000256" key="4">
    <source>
        <dbReference type="ARBA" id="ARBA00038483"/>
    </source>
</evidence>
<evidence type="ECO:0000256" key="1">
    <source>
        <dbReference type="ARBA" id="ARBA00004245"/>
    </source>
</evidence>
<evidence type="ECO:0000313" key="6">
    <source>
        <dbReference type="Proteomes" id="UP000195871"/>
    </source>
</evidence>
<dbReference type="SUPFAM" id="SSF53067">
    <property type="entry name" value="Actin-like ATPase domain"/>
    <property type="match status" value="2"/>
</dbReference>
<dbReference type="VEuPathDB" id="FungiDB:C5L36_0B00940"/>
<reference evidence="5 6" key="1">
    <citation type="submission" date="2017-05" db="EMBL/GenBank/DDBJ databases">
        <title>The Genome Sequence of Candida krusei Ckrusei653.</title>
        <authorList>
            <person name="Cuomo C."/>
            <person name="Forche A."/>
            <person name="Young S."/>
            <person name="Abouelleil A."/>
            <person name="Cao P."/>
            <person name="Chapman S."/>
            <person name="Cusick C."/>
            <person name="Shea T."/>
            <person name="Nusbaum C."/>
            <person name="Birren B."/>
        </authorList>
    </citation>
    <scope>NUCLEOTIDE SEQUENCE [LARGE SCALE GENOMIC DNA]</scope>
    <source>
        <strain evidence="5 6">Ckrusei653</strain>
    </source>
</reference>
<dbReference type="FunFam" id="3.30.420.40:FF:000188">
    <property type="entry name" value="Actin like 6B"/>
    <property type="match status" value="1"/>
</dbReference>
<comment type="caution">
    <text evidence="5">The sequence shown here is derived from an EMBL/GenBank/DDBJ whole genome shotgun (WGS) entry which is preliminary data.</text>
</comment>
<dbReference type="SMART" id="SM00268">
    <property type="entry name" value="ACTIN"/>
    <property type="match status" value="1"/>
</dbReference>
<dbReference type="Gene3D" id="3.30.420.40">
    <property type="match status" value="2"/>
</dbReference>
<name>A0A1Z8JH97_PICKU</name>
<dbReference type="InterPro" id="IPR043129">
    <property type="entry name" value="ATPase_NBD"/>
</dbReference>
<evidence type="ECO:0000313" key="5">
    <source>
        <dbReference type="EMBL" id="OUT19944.1"/>
    </source>
</evidence>
<keyword evidence="2" id="KW-0963">Cytoplasm</keyword>
<keyword evidence="3" id="KW-0206">Cytoskeleton</keyword>
<sequence length="382" mass="43195">MGESYTQPIVLDNGSGTIRCGFAGDDTPRVNYSNVLGRPKYKKVQCLPSDISEDDTFVGSQAQLKRGFLKLSYPIEHGTIEDWRTMELIWDQVFNHDLSNAGSKTEISLNDHSLLITEHPFTQRKQREKMCEILFETFGFSSLNIGMPSILSLYATGRTTGVSLDVGDGVCCISPIYDGFALPGSIKRMDLAGRDMTRQLQLEIMKNGYTMNSSSEFEIVRNMKERMCRVSSSKLDIRVLLDNENESFKLPDGKFLDIPSSSLSRPCELMFQPELFGIEGMGVHELLYNSIMRTDVDLRGEFFETIVLSGGSTMFKGFGSRMIKELRGLDNEIKIKLFASPERRNNCFIGASILSNLSTFNRMVVSRKQFQEDPDCVFDKYY</sequence>
<dbReference type="Proteomes" id="UP000195871">
    <property type="component" value="Unassembled WGS sequence"/>
</dbReference>
<evidence type="ECO:0000256" key="3">
    <source>
        <dbReference type="ARBA" id="ARBA00023212"/>
    </source>
</evidence>
<organism evidence="5 6">
    <name type="scientific">Pichia kudriavzevii</name>
    <name type="common">Yeast</name>
    <name type="synonym">Issatchenkia orientalis</name>
    <dbReference type="NCBI Taxonomy" id="4909"/>
    <lineage>
        <taxon>Eukaryota</taxon>
        <taxon>Fungi</taxon>
        <taxon>Dikarya</taxon>
        <taxon>Ascomycota</taxon>
        <taxon>Saccharomycotina</taxon>
        <taxon>Pichiomycetes</taxon>
        <taxon>Pichiales</taxon>
        <taxon>Pichiaceae</taxon>
        <taxon>Pichia</taxon>
    </lineage>
</organism>
<proteinExistence type="inferred from homology"/>
<dbReference type="EMBL" id="NHMM01000010">
    <property type="protein sequence ID" value="OUT19944.1"/>
    <property type="molecule type" value="Genomic_DNA"/>
</dbReference>
<protein>
    <recommendedName>
        <fullName evidence="7">Actin</fullName>
    </recommendedName>
</protein>